<dbReference type="SUPFAM" id="SSF57850">
    <property type="entry name" value="RING/U-box"/>
    <property type="match status" value="1"/>
</dbReference>
<protein>
    <recommendedName>
        <fullName evidence="5">RING-type domain-containing protein</fullName>
    </recommendedName>
</protein>
<keyword evidence="4" id="KW-1185">Reference proteome</keyword>
<feature type="compositionally biased region" description="Low complexity" evidence="2">
    <location>
        <begin position="294"/>
        <end position="308"/>
    </location>
</feature>
<dbReference type="OrthoDB" id="1923159at2759"/>
<dbReference type="AlphaFoldDB" id="A0A2A9NSJ4"/>
<feature type="compositionally biased region" description="Polar residues" evidence="2">
    <location>
        <begin position="283"/>
        <end position="293"/>
    </location>
</feature>
<sequence>MRDTRGQMVQIHSSRSSSGESELQINNIEVYLAKAKKGVKKLQGQLQSLREENETIRRELQVHKDSTERKSSTPTRRARPQDLFRIRELEAQVKKLKAHYLKGSKLQAKEVKEEAKELVDDSAAAALEDSLYRMRKLLRRFNDLMLVVTLGESESCPICLDNLELSKCSNLPCEHIISKGADETLRCPGCRQQYNRDEVETVHMNENTRWDALLDVSKAFSAFDRRGEEETEEEEGEEAFIDDGYGILPAPKRINEPCTISSSGDEDMSEGEAQQRNEADSISELSDLTNEELSASPPSSKRSFSESPTKVKRKMLAQLAEERSNKRRRT</sequence>
<evidence type="ECO:0000256" key="1">
    <source>
        <dbReference type="SAM" id="Coils"/>
    </source>
</evidence>
<evidence type="ECO:0008006" key="5">
    <source>
        <dbReference type="Google" id="ProtNLM"/>
    </source>
</evidence>
<dbReference type="InterPro" id="IPR013083">
    <property type="entry name" value="Znf_RING/FYVE/PHD"/>
</dbReference>
<evidence type="ECO:0000313" key="3">
    <source>
        <dbReference type="EMBL" id="PFH51281.1"/>
    </source>
</evidence>
<feature type="coiled-coil region" evidence="1">
    <location>
        <begin position="101"/>
        <end position="128"/>
    </location>
</feature>
<reference evidence="3 4" key="1">
    <citation type="submission" date="2014-02" db="EMBL/GenBank/DDBJ databases">
        <title>Transposable element dynamics among asymbiotic and ectomycorrhizal Amanita fungi.</title>
        <authorList>
            <consortium name="DOE Joint Genome Institute"/>
            <person name="Hess J."/>
            <person name="Skrede I."/>
            <person name="Wolfe B."/>
            <person name="LaButti K."/>
            <person name="Ohm R.A."/>
            <person name="Grigoriev I.V."/>
            <person name="Pringle A."/>
        </authorList>
    </citation>
    <scope>NUCLEOTIDE SEQUENCE [LARGE SCALE GENOMIC DNA]</scope>
    <source>
        <strain evidence="3 4">SKay4041</strain>
    </source>
</reference>
<feature type="region of interest" description="Disordered" evidence="2">
    <location>
        <begin position="224"/>
        <end position="330"/>
    </location>
</feature>
<dbReference type="EMBL" id="KZ301989">
    <property type="protein sequence ID" value="PFH51281.1"/>
    <property type="molecule type" value="Genomic_DNA"/>
</dbReference>
<feature type="region of interest" description="Disordered" evidence="2">
    <location>
        <begin position="1"/>
        <end position="22"/>
    </location>
</feature>
<evidence type="ECO:0000313" key="4">
    <source>
        <dbReference type="Proteomes" id="UP000242287"/>
    </source>
</evidence>
<accession>A0A2A9NSJ4</accession>
<gene>
    <name evidence="3" type="ORF">AMATHDRAFT_47174</name>
</gene>
<feature type="compositionally biased region" description="Low complexity" evidence="2">
    <location>
        <begin position="13"/>
        <end position="22"/>
    </location>
</feature>
<feature type="compositionally biased region" description="Acidic residues" evidence="2">
    <location>
        <begin position="229"/>
        <end position="241"/>
    </location>
</feature>
<keyword evidence="1" id="KW-0175">Coiled coil</keyword>
<name>A0A2A9NSJ4_9AGAR</name>
<feature type="coiled-coil region" evidence="1">
    <location>
        <begin position="32"/>
        <end position="66"/>
    </location>
</feature>
<dbReference type="Gene3D" id="3.30.40.10">
    <property type="entry name" value="Zinc/RING finger domain, C3HC4 (zinc finger)"/>
    <property type="match status" value="1"/>
</dbReference>
<evidence type="ECO:0000256" key="2">
    <source>
        <dbReference type="SAM" id="MobiDB-lite"/>
    </source>
</evidence>
<dbReference type="STRING" id="703135.A0A2A9NSJ4"/>
<dbReference type="Proteomes" id="UP000242287">
    <property type="component" value="Unassembled WGS sequence"/>
</dbReference>
<organism evidence="3 4">
    <name type="scientific">Amanita thiersii Skay4041</name>
    <dbReference type="NCBI Taxonomy" id="703135"/>
    <lineage>
        <taxon>Eukaryota</taxon>
        <taxon>Fungi</taxon>
        <taxon>Dikarya</taxon>
        <taxon>Basidiomycota</taxon>
        <taxon>Agaricomycotina</taxon>
        <taxon>Agaricomycetes</taxon>
        <taxon>Agaricomycetidae</taxon>
        <taxon>Agaricales</taxon>
        <taxon>Pluteineae</taxon>
        <taxon>Amanitaceae</taxon>
        <taxon>Amanita</taxon>
    </lineage>
</organism>
<proteinExistence type="predicted"/>